<comment type="similarity">
    <text evidence="1">Belongs to the phD/YefM antitoxin family.</text>
</comment>
<dbReference type="SUPFAM" id="SSF143120">
    <property type="entry name" value="YefM-like"/>
    <property type="match status" value="1"/>
</dbReference>
<evidence type="ECO:0000256" key="1">
    <source>
        <dbReference type="ARBA" id="ARBA00009981"/>
    </source>
</evidence>
<name>A0A3B1DGM8_9ZZZZ</name>
<sequence length="43" mass="4789">MESVYTLTKAKANLSSIVSEVEFGHQKVFITCKGKKYCGIDSF</sequence>
<proteinExistence type="inferred from homology"/>
<gene>
    <name evidence="2" type="ORF">MNBD_UNCLBAC01-1142</name>
</gene>
<evidence type="ECO:0000313" key="2">
    <source>
        <dbReference type="EMBL" id="VAX35943.1"/>
    </source>
</evidence>
<dbReference type="InterPro" id="IPR036165">
    <property type="entry name" value="YefM-like_sf"/>
</dbReference>
<accession>A0A3B1DGM8</accession>
<dbReference type="AlphaFoldDB" id="A0A3B1DGM8"/>
<protein>
    <recommendedName>
        <fullName evidence="3">Antitoxin</fullName>
    </recommendedName>
</protein>
<dbReference type="EMBL" id="UOGJ01000075">
    <property type="protein sequence ID" value="VAX35943.1"/>
    <property type="molecule type" value="Genomic_DNA"/>
</dbReference>
<organism evidence="2">
    <name type="scientific">hydrothermal vent metagenome</name>
    <dbReference type="NCBI Taxonomy" id="652676"/>
    <lineage>
        <taxon>unclassified sequences</taxon>
        <taxon>metagenomes</taxon>
        <taxon>ecological metagenomes</taxon>
    </lineage>
</organism>
<evidence type="ECO:0008006" key="3">
    <source>
        <dbReference type="Google" id="ProtNLM"/>
    </source>
</evidence>
<reference evidence="2" key="1">
    <citation type="submission" date="2018-06" db="EMBL/GenBank/DDBJ databases">
        <authorList>
            <person name="Zhirakovskaya E."/>
        </authorList>
    </citation>
    <scope>NUCLEOTIDE SEQUENCE</scope>
</reference>
<dbReference type="Gene3D" id="3.40.1620.10">
    <property type="entry name" value="YefM-like domain"/>
    <property type="match status" value="1"/>
</dbReference>